<organism evidence="3 4">
    <name type="scientific">Gigaspora margarita</name>
    <dbReference type="NCBI Taxonomy" id="4874"/>
    <lineage>
        <taxon>Eukaryota</taxon>
        <taxon>Fungi</taxon>
        <taxon>Fungi incertae sedis</taxon>
        <taxon>Mucoromycota</taxon>
        <taxon>Glomeromycotina</taxon>
        <taxon>Glomeromycetes</taxon>
        <taxon>Diversisporales</taxon>
        <taxon>Gigasporaceae</taxon>
        <taxon>Gigaspora</taxon>
    </lineage>
</organism>
<sequence>MDCRVNMENESLYNRFICAIVQPLRFIWHLRNFFNAINYERSEIGVSKNGDIKERLANTLILVDSFIGFEVSFAWPPLLQETGPILPDIFPNLTSDLKLFLSTHSRVMYISLGTSVYLTPENSAILLKSALELINQNILDGIIWATVRFNESELPSTLTLSTGDVIPTLKLLNNLYPHIYITKFAPQFAILSHENTKVYLGQGGVGSSHESMYTATPMLVLPIAHYQLANAEKLELTGMALKLSKFDLKVDDIKSKVERLMNEKSFKMNANRMQVLAKFNSKRKYRGADLIEMMLNLAKCEGYE</sequence>
<dbReference type="SUPFAM" id="SSF53756">
    <property type="entry name" value="UDP-Glycosyltransferase/glycogen phosphorylase"/>
    <property type="match status" value="1"/>
</dbReference>
<protein>
    <submittedName>
        <fullName evidence="3">UDP-Glycosyltransferase/glycogen phosphorylase</fullName>
    </submittedName>
</protein>
<reference evidence="3 4" key="1">
    <citation type="journal article" date="2019" name="Environ. Microbiol.">
        <title>At the nexus of three kingdoms: the genome of the mycorrhizal fungus Gigaspora margarita provides insights into plant, endobacterial and fungal interactions.</title>
        <authorList>
            <person name="Venice F."/>
            <person name="Ghignone S."/>
            <person name="Salvioli di Fossalunga A."/>
            <person name="Amselem J."/>
            <person name="Novero M."/>
            <person name="Xianan X."/>
            <person name="Sedzielewska Toro K."/>
            <person name="Morin E."/>
            <person name="Lipzen A."/>
            <person name="Grigoriev I.V."/>
            <person name="Henrissat B."/>
            <person name="Martin F.M."/>
            <person name="Bonfante P."/>
        </authorList>
    </citation>
    <scope>NUCLEOTIDE SEQUENCE [LARGE SCALE GENOMIC DNA]</scope>
    <source>
        <strain evidence="3 4">BEG34</strain>
    </source>
</reference>
<keyword evidence="1" id="KW-0328">Glycosyltransferase</keyword>
<dbReference type="InterPro" id="IPR050271">
    <property type="entry name" value="UDP-glycosyltransferase"/>
</dbReference>
<accession>A0A8H4EUD9</accession>
<evidence type="ECO:0000313" key="4">
    <source>
        <dbReference type="Proteomes" id="UP000439903"/>
    </source>
</evidence>
<keyword evidence="4" id="KW-1185">Reference proteome</keyword>
<dbReference type="GO" id="GO:0008194">
    <property type="term" value="F:UDP-glycosyltransferase activity"/>
    <property type="evidence" value="ECO:0007669"/>
    <property type="project" value="InterPro"/>
</dbReference>
<dbReference type="Gene3D" id="3.40.50.2000">
    <property type="entry name" value="Glycogen Phosphorylase B"/>
    <property type="match status" value="1"/>
</dbReference>
<comment type="caution">
    <text evidence="3">The sequence shown here is derived from an EMBL/GenBank/DDBJ whole genome shotgun (WGS) entry which is preliminary data.</text>
</comment>
<dbReference type="EMBL" id="WTPW01000050">
    <property type="protein sequence ID" value="KAF0554417.1"/>
    <property type="molecule type" value="Genomic_DNA"/>
</dbReference>
<dbReference type="InterPro" id="IPR002213">
    <property type="entry name" value="UDP_glucos_trans"/>
</dbReference>
<evidence type="ECO:0000313" key="3">
    <source>
        <dbReference type="EMBL" id="KAF0554417.1"/>
    </source>
</evidence>
<dbReference type="CDD" id="cd03784">
    <property type="entry name" value="GT1_Gtf-like"/>
    <property type="match status" value="1"/>
</dbReference>
<evidence type="ECO:0000256" key="2">
    <source>
        <dbReference type="ARBA" id="ARBA00022679"/>
    </source>
</evidence>
<keyword evidence="2 3" id="KW-0808">Transferase</keyword>
<dbReference type="PANTHER" id="PTHR48043:SF145">
    <property type="entry name" value="FI06409P-RELATED"/>
    <property type="match status" value="1"/>
</dbReference>
<gene>
    <name evidence="3" type="ORF">F8M41_019187</name>
</gene>
<evidence type="ECO:0000256" key="1">
    <source>
        <dbReference type="ARBA" id="ARBA00022676"/>
    </source>
</evidence>
<name>A0A8H4EUD9_GIGMA</name>
<dbReference type="OrthoDB" id="5835829at2759"/>
<dbReference type="PANTHER" id="PTHR48043">
    <property type="entry name" value="EG:EG0003.4 PROTEIN-RELATED"/>
    <property type="match status" value="1"/>
</dbReference>
<dbReference type="Proteomes" id="UP000439903">
    <property type="component" value="Unassembled WGS sequence"/>
</dbReference>
<dbReference type="AlphaFoldDB" id="A0A8H4EUD9"/>
<dbReference type="Pfam" id="PF00201">
    <property type="entry name" value="UDPGT"/>
    <property type="match status" value="1"/>
</dbReference>
<proteinExistence type="predicted"/>